<dbReference type="OrthoDB" id="3490397at2759"/>
<evidence type="ECO:0000256" key="1">
    <source>
        <dbReference type="SAM" id="SignalP"/>
    </source>
</evidence>
<dbReference type="Proteomes" id="UP000014074">
    <property type="component" value="Unassembled WGS sequence"/>
</dbReference>
<dbReference type="AlphaFoldDB" id="R8BMT5"/>
<gene>
    <name evidence="2" type="ORF">UCRPA7_3890</name>
</gene>
<dbReference type="EMBL" id="KB933063">
    <property type="protein sequence ID" value="EOO00647.1"/>
    <property type="molecule type" value="Genomic_DNA"/>
</dbReference>
<name>R8BMT5_PHAM7</name>
<dbReference type="RefSeq" id="XP_007914622.1">
    <property type="nucleotide sequence ID" value="XM_007916431.1"/>
</dbReference>
<dbReference type="eggNOG" id="ENOG502SH3P">
    <property type="taxonomic scope" value="Eukaryota"/>
</dbReference>
<evidence type="ECO:0008006" key="4">
    <source>
        <dbReference type="Google" id="ProtNLM"/>
    </source>
</evidence>
<dbReference type="KEGG" id="tmn:UCRPA7_3890"/>
<reference evidence="3" key="1">
    <citation type="journal article" date="2013" name="Genome Announc.">
        <title>Draft genome sequence of the ascomycete Phaeoacremonium aleophilum strain UCR-PA7, a causal agent of the esca disease complex in grapevines.</title>
        <authorList>
            <person name="Blanco-Ulate B."/>
            <person name="Rolshausen P."/>
            <person name="Cantu D."/>
        </authorList>
    </citation>
    <scope>NUCLEOTIDE SEQUENCE [LARGE SCALE GENOMIC DNA]</scope>
    <source>
        <strain evidence="3">UCR-PA7</strain>
    </source>
</reference>
<protein>
    <recommendedName>
        <fullName evidence="4">Small secreted protein</fullName>
    </recommendedName>
</protein>
<keyword evidence="3" id="KW-1185">Reference proteome</keyword>
<feature type="chain" id="PRO_5004462912" description="Small secreted protein" evidence="1">
    <location>
        <begin position="20"/>
        <end position="151"/>
    </location>
</feature>
<evidence type="ECO:0000313" key="3">
    <source>
        <dbReference type="Proteomes" id="UP000014074"/>
    </source>
</evidence>
<organism evidence="2 3">
    <name type="scientific">Phaeoacremonium minimum (strain UCR-PA7)</name>
    <name type="common">Esca disease fungus</name>
    <name type="synonym">Togninia minima</name>
    <dbReference type="NCBI Taxonomy" id="1286976"/>
    <lineage>
        <taxon>Eukaryota</taxon>
        <taxon>Fungi</taxon>
        <taxon>Dikarya</taxon>
        <taxon>Ascomycota</taxon>
        <taxon>Pezizomycotina</taxon>
        <taxon>Sordariomycetes</taxon>
        <taxon>Sordariomycetidae</taxon>
        <taxon>Togniniales</taxon>
        <taxon>Togniniaceae</taxon>
        <taxon>Phaeoacremonium</taxon>
    </lineage>
</organism>
<proteinExistence type="predicted"/>
<dbReference type="HOGENOM" id="CLU_123981_0_0_1"/>
<sequence>MSTNLFALVLAATAASTASIPRRASEPPSLADWSVTNFNHGCSPGGCIAAYNLSAPADYVPGAPGFAVFCTPVYIQNGWRECEPASAVADGPAGSRVEAIWETGEDQALIYVKAAHIWYEGQTRYNATADTAIEPATTAFVLPVHSLSAVL</sequence>
<evidence type="ECO:0000313" key="2">
    <source>
        <dbReference type="EMBL" id="EOO00647.1"/>
    </source>
</evidence>
<dbReference type="GeneID" id="19324284"/>
<keyword evidence="1" id="KW-0732">Signal</keyword>
<feature type="signal peptide" evidence="1">
    <location>
        <begin position="1"/>
        <end position="19"/>
    </location>
</feature>
<accession>R8BMT5</accession>